<feature type="transmembrane region" description="Helical" evidence="1">
    <location>
        <begin position="159"/>
        <end position="174"/>
    </location>
</feature>
<dbReference type="PANTHER" id="PTHR23028">
    <property type="entry name" value="ACETYLTRANSFERASE"/>
    <property type="match status" value="1"/>
</dbReference>
<gene>
    <name evidence="3" type="ORF">SAMN05421810_103513</name>
</gene>
<dbReference type="EMBL" id="FOWW01000003">
    <property type="protein sequence ID" value="SFP81928.1"/>
    <property type="molecule type" value="Genomic_DNA"/>
</dbReference>
<dbReference type="RefSeq" id="WP_092530129.1">
    <property type="nucleotide sequence ID" value="NZ_FOWW01000003.1"/>
</dbReference>
<feature type="transmembrane region" description="Helical" evidence="1">
    <location>
        <begin position="181"/>
        <end position="197"/>
    </location>
</feature>
<evidence type="ECO:0000256" key="1">
    <source>
        <dbReference type="SAM" id="Phobius"/>
    </source>
</evidence>
<feature type="transmembrane region" description="Helical" evidence="1">
    <location>
        <begin position="301"/>
        <end position="318"/>
    </location>
</feature>
<dbReference type="STRING" id="587909.SAMN05421810_103513"/>
<protein>
    <submittedName>
        <fullName evidence="3">Peptidoglycan/LPS O-acetylase OafA/YrhL, contains acyltransferase and SGNH-hydrolase domains</fullName>
    </submittedName>
</protein>
<dbReference type="GO" id="GO:0009103">
    <property type="term" value="P:lipopolysaccharide biosynthetic process"/>
    <property type="evidence" value="ECO:0007669"/>
    <property type="project" value="TreeGrafter"/>
</dbReference>
<keyword evidence="3" id="KW-0012">Acyltransferase</keyword>
<dbReference type="Pfam" id="PF01757">
    <property type="entry name" value="Acyl_transf_3"/>
    <property type="match status" value="1"/>
</dbReference>
<feature type="transmembrane region" description="Helical" evidence="1">
    <location>
        <begin position="203"/>
        <end position="220"/>
    </location>
</feature>
<feature type="transmembrane region" description="Helical" evidence="1">
    <location>
        <begin position="262"/>
        <end position="280"/>
    </location>
</feature>
<evidence type="ECO:0000313" key="3">
    <source>
        <dbReference type="EMBL" id="SFP81928.1"/>
    </source>
</evidence>
<keyword evidence="1" id="KW-1133">Transmembrane helix</keyword>
<feature type="transmembrane region" description="Helical" evidence="1">
    <location>
        <begin position="98"/>
        <end position="117"/>
    </location>
</feature>
<dbReference type="OrthoDB" id="3404679at2"/>
<evidence type="ECO:0000259" key="2">
    <source>
        <dbReference type="Pfam" id="PF01757"/>
    </source>
</evidence>
<reference evidence="4" key="1">
    <citation type="submission" date="2016-10" db="EMBL/GenBank/DDBJ databases">
        <authorList>
            <person name="Varghese N."/>
            <person name="Submissions S."/>
        </authorList>
    </citation>
    <scope>NUCLEOTIDE SEQUENCE [LARGE SCALE GENOMIC DNA]</scope>
    <source>
        <strain evidence="4">CGMCC 4.5579</strain>
    </source>
</reference>
<dbReference type="PANTHER" id="PTHR23028:SF53">
    <property type="entry name" value="ACYL_TRANSF_3 DOMAIN-CONTAINING PROTEIN"/>
    <property type="match status" value="1"/>
</dbReference>
<accession>A0A1I5TG74</accession>
<sequence>MVDAPRSGRAGSHPIGRLDHSAYLAMPRLPGLDGLRALAALAVVFFHFGGPTWDRLQGWIGVQLFFTLSGFLITTLLLREERDLGRIRLRAFYLRRVFRILPVYFLLLGLTVVFVSIGGNLTDSRLADALPLYLVFGNELVDYNTPFGVSWSLGVEEKFYLAWPALLLLTAAVARRFTLRLGLVLAGIAVLLVGARWSSLTLHYASILAGCLLALVLHQPRGFAVLRPLTRPAVAVLVALGFVALQLTIVPLRDALGGGWRAIVPVYAVAVALLLVAVVAPGPVRRALESRPMVFLGRRSYSLYLSQSMAASAVSTVIPGPSTVQAVAVSLFALGMACALYRWVERPAIRHGRRLAEPRGTATVPA</sequence>
<keyword evidence="1" id="KW-0472">Membrane</keyword>
<organism evidence="3 4">
    <name type="scientific">Amycolatopsis arida</name>
    <dbReference type="NCBI Taxonomy" id="587909"/>
    <lineage>
        <taxon>Bacteria</taxon>
        <taxon>Bacillati</taxon>
        <taxon>Actinomycetota</taxon>
        <taxon>Actinomycetes</taxon>
        <taxon>Pseudonocardiales</taxon>
        <taxon>Pseudonocardiaceae</taxon>
        <taxon>Amycolatopsis</taxon>
    </lineage>
</organism>
<feature type="domain" description="Acyltransferase 3" evidence="2">
    <location>
        <begin position="30"/>
        <end position="341"/>
    </location>
</feature>
<keyword evidence="4" id="KW-1185">Reference proteome</keyword>
<dbReference type="InterPro" id="IPR050879">
    <property type="entry name" value="Acyltransferase_3"/>
</dbReference>
<dbReference type="GO" id="GO:0016787">
    <property type="term" value="F:hydrolase activity"/>
    <property type="evidence" value="ECO:0007669"/>
    <property type="project" value="UniProtKB-KW"/>
</dbReference>
<feature type="transmembrane region" description="Helical" evidence="1">
    <location>
        <begin position="324"/>
        <end position="344"/>
    </location>
</feature>
<keyword evidence="3" id="KW-0808">Transferase</keyword>
<feature type="transmembrane region" description="Helical" evidence="1">
    <location>
        <begin position="59"/>
        <end position="78"/>
    </location>
</feature>
<dbReference type="GO" id="GO:0016020">
    <property type="term" value="C:membrane"/>
    <property type="evidence" value="ECO:0007669"/>
    <property type="project" value="TreeGrafter"/>
</dbReference>
<feature type="transmembrane region" description="Helical" evidence="1">
    <location>
        <begin position="232"/>
        <end position="250"/>
    </location>
</feature>
<name>A0A1I5TG74_9PSEU</name>
<dbReference type="GO" id="GO:0016747">
    <property type="term" value="F:acyltransferase activity, transferring groups other than amino-acyl groups"/>
    <property type="evidence" value="ECO:0007669"/>
    <property type="project" value="InterPro"/>
</dbReference>
<dbReference type="AlphaFoldDB" id="A0A1I5TG74"/>
<proteinExistence type="predicted"/>
<dbReference type="InterPro" id="IPR002656">
    <property type="entry name" value="Acyl_transf_3_dom"/>
</dbReference>
<evidence type="ECO:0000313" key="4">
    <source>
        <dbReference type="Proteomes" id="UP000198727"/>
    </source>
</evidence>
<dbReference type="Proteomes" id="UP000198727">
    <property type="component" value="Unassembled WGS sequence"/>
</dbReference>
<keyword evidence="3" id="KW-0378">Hydrolase</keyword>
<keyword evidence="1" id="KW-0812">Transmembrane</keyword>